<dbReference type="InterPro" id="IPR052163">
    <property type="entry name" value="DGC-Regulatory_Protein"/>
</dbReference>
<gene>
    <name evidence="2" type="ORF">H9C73_01940</name>
</gene>
<dbReference type="SUPFAM" id="SSF55785">
    <property type="entry name" value="PYP-like sensor domain (PAS domain)"/>
    <property type="match status" value="1"/>
</dbReference>
<dbReference type="CDD" id="cd01949">
    <property type="entry name" value="GGDEF"/>
    <property type="match status" value="1"/>
</dbReference>
<comment type="caution">
    <text evidence="2">The sequence shown here is derived from an EMBL/GenBank/DDBJ whole genome shotgun (WGS) entry which is preliminary data.</text>
</comment>
<evidence type="ECO:0000313" key="2">
    <source>
        <dbReference type="EMBL" id="MBP0047482.1"/>
    </source>
</evidence>
<dbReference type="EMBL" id="JACVEW010000002">
    <property type="protein sequence ID" value="MBP0047482.1"/>
    <property type="molecule type" value="Genomic_DNA"/>
</dbReference>
<proteinExistence type="predicted"/>
<dbReference type="InterPro" id="IPR013656">
    <property type="entry name" value="PAS_4"/>
</dbReference>
<sequence>MFSEDKASGTPDAVQNSLSSTLNAIPDLMFELDAEGRHYDFRALRSDLLVAPPEQLLGYTVSEVMPPEAAQAVMLAIKQTSISGYSNGTQILLPTPLGERWFEVSMAKKEPVVGEPLRFIALSRDITERKQEQLEIEKLAYTDPLTSLPNRLLLEKRLEMTLKSCQQTRLHAAVLFMDLDNFKQLNDQNGHDMGDMMLKQFADRLGSSVRSQDFVARWAGDEFVVVIEALGPDARNAEAQAQLICQQMVERLKRPYDLDGREHFCHVSIGVRLINGDSDSLEQVLKHADSAMYEAKRNDQSQYELYRID</sequence>
<feature type="domain" description="GGDEF" evidence="1">
    <location>
        <begin position="170"/>
        <end position="308"/>
    </location>
</feature>
<dbReference type="SUPFAM" id="SSF55073">
    <property type="entry name" value="Nucleotide cyclase"/>
    <property type="match status" value="1"/>
</dbReference>
<dbReference type="Proteomes" id="UP000810171">
    <property type="component" value="Unassembled WGS sequence"/>
</dbReference>
<evidence type="ECO:0000259" key="1">
    <source>
        <dbReference type="PROSITE" id="PS50887"/>
    </source>
</evidence>
<dbReference type="Gene3D" id="3.30.450.20">
    <property type="entry name" value="PAS domain"/>
    <property type="match status" value="1"/>
</dbReference>
<dbReference type="CDD" id="cd00130">
    <property type="entry name" value="PAS"/>
    <property type="match status" value="1"/>
</dbReference>
<dbReference type="NCBIfam" id="TIGR00229">
    <property type="entry name" value="sensory_box"/>
    <property type="match status" value="1"/>
</dbReference>
<dbReference type="SMART" id="SM00267">
    <property type="entry name" value="GGDEF"/>
    <property type="match status" value="1"/>
</dbReference>
<dbReference type="Pfam" id="PF08448">
    <property type="entry name" value="PAS_4"/>
    <property type="match status" value="1"/>
</dbReference>
<dbReference type="Pfam" id="PF00990">
    <property type="entry name" value="GGDEF"/>
    <property type="match status" value="1"/>
</dbReference>
<dbReference type="PANTHER" id="PTHR46663:SF3">
    <property type="entry name" value="SLL0267 PROTEIN"/>
    <property type="match status" value="1"/>
</dbReference>
<dbReference type="InterPro" id="IPR000014">
    <property type="entry name" value="PAS"/>
</dbReference>
<dbReference type="Gene3D" id="3.30.70.270">
    <property type="match status" value="1"/>
</dbReference>
<evidence type="ECO:0000313" key="3">
    <source>
        <dbReference type="Proteomes" id="UP000810171"/>
    </source>
</evidence>
<dbReference type="PANTHER" id="PTHR46663">
    <property type="entry name" value="DIGUANYLATE CYCLASE DGCT-RELATED"/>
    <property type="match status" value="1"/>
</dbReference>
<keyword evidence="3" id="KW-1185">Reference proteome</keyword>
<dbReference type="InterPro" id="IPR035965">
    <property type="entry name" value="PAS-like_dom_sf"/>
</dbReference>
<reference evidence="2 3" key="1">
    <citation type="submission" date="2020-09" db="EMBL/GenBank/DDBJ databases">
        <authorList>
            <person name="Tanuku N.R.S."/>
        </authorList>
    </citation>
    <scope>NUCLEOTIDE SEQUENCE [LARGE SCALE GENOMIC DNA]</scope>
    <source>
        <strain evidence="2 3">AK62</strain>
    </source>
</reference>
<dbReference type="InterPro" id="IPR000160">
    <property type="entry name" value="GGDEF_dom"/>
</dbReference>
<dbReference type="InterPro" id="IPR043128">
    <property type="entry name" value="Rev_trsase/Diguanyl_cyclase"/>
</dbReference>
<dbReference type="PROSITE" id="PS50887">
    <property type="entry name" value="GGDEF"/>
    <property type="match status" value="1"/>
</dbReference>
<organism evidence="2 3">
    <name type="scientific">Marinobacterium alkalitolerans</name>
    <dbReference type="NCBI Taxonomy" id="1542925"/>
    <lineage>
        <taxon>Bacteria</taxon>
        <taxon>Pseudomonadati</taxon>
        <taxon>Pseudomonadota</taxon>
        <taxon>Gammaproteobacteria</taxon>
        <taxon>Oceanospirillales</taxon>
        <taxon>Oceanospirillaceae</taxon>
        <taxon>Marinobacterium</taxon>
    </lineage>
</organism>
<dbReference type="InterPro" id="IPR029787">
    <property type="entry name" value="Nucleotide_cyclase"/>
</dbReference>
<protein>
    <submittedName>
        <fullName evidence="2">GGDEF domain-containing protein</fullName>
    </submittedName>
</protein>
<accession>A0ABS3Z6Z6</accession>
<dbReference type="NCBIfam" id="TIGR00254">
    <property type="entry name" value="GGDEF"/>
    <property type="match status" value="1"/>
</dbReference>
<name>A0ABS3Z6Z6_9GAMM</name>